<dbReference type="AlphaFoldDB" id="A0A0L0P2Y9"/>
<sequence>MRKHEKSKKREKRRNLVQVGEVESIYTGPTSRQEKNRKKKIVPVWVPGRQGRRRRKLQAINFVFSFFFSGTVAWVLPI</sequence>
<accession>A0A0L0P2Y9</accession>
<dbReference type="EMBL" id="LGST01000017">
    <property type="protein sequence ID" value="KNE00762.1"/>
    <property type="molecule type" value="Genomic_DNA"/>
</dbReference>
<reference evidence="3" key="1">
    <citation type="journal article" date="2015" name="BMC Genomics">
        <title>Draft genome of a commonly misdiagnosed multidrug resistant pathogen Candida auris.</title>
        <authorList>
            <person name="Chatterjee S."/>
            <person name="Alampalli S.V."/>
            <person name="Nageshan R.K."/>
            <person name="Chettiar S.T."/>
            <person name="Joshi S."/>
            <person name="Tatu U.S."/>
        </authorList>
    </citation>
    <scope>NUCLEOTIDE SEQUENCE [LARGE SCALE GENOMIC DNA]</scope>
    <source>
        <strain evidence="3">6684</strain>
    </source>
</reference>
<feature type="transmembrane region" description="Helical" evidence="1">
    <location>
        <begin position="59"/>
        <end position="76"/>
    </location>
</feature>
<proteinExistence type="predicted"/>
<keyword evidence="1" id="KW-0472">Membrane</keyword>
<keyword evidence="1" id="KW-1133">Transmembrane helix</keyword>
<dbReference type="VEuPathDB" id="FungiDB:QG37_02292"/>
<name>A0A0L0P2Y9_CANAR</name>
<comment type="caution">
    <text evidence="2">The sequence shown here is derived from an EMBL/GenBank/DDBJ whole genome shotgun (WGS) entry which is preliminary data.</text>
</comment>
<protein>
    <submittedName>
        <fullName evidence="2">Uncharacterized protein</fullName>
    </submittedName>
</protein>
<gene>
    <name evidence="2" type="ORF">QG37_02292</name>
</gene>
<evidence type="ECO:0000313" key="3">
    <source>
        <dbReference type="Proteomes" id="UP000037122"/>
    </source>
</evidence>
<dbReference type="Proteomes" id="UP000037122">
    <property type="component" value="Unassembled WGS sequence"/>
</dbReference>
<evidence type="ECO:0000313" key="2">
    <source>
        <dbReference type="EMBL" id="KNE00762.1"/>
    </source>
</evidence>
<keyword evidence="1" id="KW-0812">Transmembrane</keyword>
<evidence type="ECO:0000256" key="1">
    <source>
        <dbReference type="SAM" id="Phobius"/>
    </source>
</evidence>
<organism evidence="2 3">
    <name type="scientific">Candidozyma auris</name>
    <name type="common">Yeast</name>
    <name type="synonym">Candida auris</name>
    <dbReference type="NCBI Taxonomy" id="498019"/>
    <lineage>
        <taxon>Eukaryota</taxon>
        <taxon>Fungi</taxon>
        <taxon>Dikarya</taxon>
        <taxon>Ascomycota</taxon>
        <taxon>Saccharomycotina</taxon>
        <taxon>Pichiomycetes</taxon>
        <taxon>Metschnikowiaceae</taxon>
        <taxon>Candidozyma</taxon>
    </lineage>
</organism>